<evidence type="ECO:0000256" key="5">
    <source>
        <dbReference type="ARBA" id="ARBA00022603"/>
    </source>
</evidence>
<evidence type="ECO:0000256" key="11">
    <source>
        <dbReference type="ARBA" id="ARBA00023572"/>
    </source>
</evidence>
<dbReference type="RefSeq" id="XP_003742731.2">
    <property type="nucleotide sequence ID" value="XM_003742683.2"/>
</dbReference>
<evidence type="ECO:0000256" key="13">
    <source>
        <dbReference type="RuleBase" id="RU362022"/>
    </source>
</evidence>
<evidence type="ECO:0000256" key="4">
    <source>
        <dbReference type="ARBA" id="ARBA00012151"/>
    </source>
</evidence>
<keyword evidence="5 13" id="KW-0489">Methyltransferase</keyword>
<evidence type="ECO:0000256" key="2">
    <source>
        <dbReference type="ARBA" id="ARBA00004141"/>
    </source>
</evidence>
<evidence type="ECO:0000256" key="3">
    <source>
        <dbReference type="ARBA" id="ARBA00009140"/>
    </source>
</evidence>
<dbReference type="AlphaFoldDB" id="A0AAJ6VXT8"/>
<evidence type="ECO:0000256" key="8">
    <source>
        <dbReference type="ARBA" id="ARBA00022692"/>
    </source>
</evidence>
<keyword evidence="14" id="KW-1185">Reference proteome</keyword>
<evidence type="ECO:0000256" key="9">
    <source>
        <dbReference type="ARBA" id="ARBA00022989"/>
    </source>
</evidence>
<evidence type="ECO:0000256" key="10">
    <source>
        <dbReference type="ARBA" id="ARBA00023136"/>
    </source>
</evidence>
<keyword evidence="10 13" id="KW-0472">Membrane</keyword>
<organism evidence="14 15">
    <name type="scientific">Galendromus occidentalis</name>
    <name type="common">western predatory mite</name>
    <dbReference type="NCBI Taxonomy" id="34638"/>
    <lineage>
        <taxon>Eukaryota</taxon>
        <taxon>Metazoa</taxon>
        <taxon>Ecdysozoa</taxon>
        <taxon>Arthropoda</taxon>
        <taxon>Chelicerata</taxon>
        <taxon>Arachnida</taxon>
        <taxon>Acari</taxon>
        <taxon>Parasitiformes</taxon>
        <taxon>Mesostigmata</taxon>
        <taxon>Gamasina</taxon>
        <taxon>Phytoseioidea</taxon>
        <taxon>Phytoseiidae</taxon>
        <taxon>Typhlodrominae</taxon>
        <taxon>Galendromus</taxon>
    </lineage>
</organism>
<evidence type="ECO:0000256" key="1">
    <source>
        <dbReference type="ARBA" id="ARBA00001450"/>
    </source>
</evidence>
<dbReference type="InterPro" id="IPR007269">
    <property type="entry name" value="ICMT_MeTrfase"/>
</dbReference>
<feature type="transmembrane region" description="Helical" evidence="13">
    <location>
        <begin position="89"/>
        <end position="107"/>
    </location>
</feature>
<dbReference type="GO" id="GO:0004671">
    <property type="term" value="F:protein C-terminal S-isoprenylcysteine carboxyl O-methyltransferase activity"/>
    <property type="evidence" value="ECO:0007669"/>
    <property type="project" value="UniProtKB-EC"/>
</dbReference>
<dbReference type="GO" id="GO:0032259">
    <property type="term" value="P:methylation"/>
    <property type="evidence" value="ECO:0007669"/>
    <property type="project" value="UniProtKB-KW"/>
</dbReference>
<feature type="transmembrane region" description="Helical" evidence="13">
    <location>
        <begin position="23"/>
        <end position="42"/>
    </location>
</feature>
<dbReference type="PANTHER" id="PTHR12714:SF9">
    <property type="entry name" value="PROTEIN-S-ISOPRENYLCYSTEINE O-METHYLTRANSFERASE"/>
    <property type="match status" value="1"/>
</dbReference>
<gene>
    <name evidence="15" type="primary">LOC100907887</name>
</gene>
<evidence type="ECO:0000256" key="6">
    <source>
        <dbReference type="ARBA" id="ARBA00022679"/>
    </source>
</evidence>
<feature type="transmembrane region" description="Helical" evidence="13">
    <location>
        <begin position="113"/>
        <end position="135"/>
    </location>
</feature>
<comment type="subcellular location">
    <subcellularLocation>
        <location evidence="13">Endoplasmic reticulum membrane</location>
        <topology evidence="13">Multi-pass membrane protein</topology>
    </subcellularLocation>
    <subcellularLocation>
        <location evidence="2">Membrane</location>
        <topology evidence="2">Multi-pass membrane protein</topology>
    </subcellularLocation>
</comment>
<dbReference type="KEGG" id="goe:100907887"/>
<reference evidence="15" key="1">
    <citation type="submission" date="2025-08" db="UniProtKB">
        <authorList>
            <consortium name="RefSeq"/>
        </authorList>
    </citation>
    <scope>IDENTIFICATION</scope>
</reference>
<sequence>MSSQRANLAGGGETMQLCDAGRIALKSFAYGCSVVLFVPVYFFGETFSSFITEWWFTLGLLFVAFVQCSLFLKFCLLSKRRAGFSDYPIIWRASFLGSLFGMALLTVCFGPKFLTGIGLYGMILSFFHFSEYIVTAYINPRFLNLDSFLLNHSKEYHIAMLASWLEFAVECYFYPDMKQPGLIAYTGLGLCCSGELLRKCAMLTAGSNFHHLVRVKREEDHKLVTTGVYSVCRHPSYAGWFLWSVGTQLLLNNLFCTVAYTMVTWVFFRERVEDEEITLLEFFGSEYADYQKRVVTGLPFIRGFKADL</sequence>
<feature type="transmembrane region" description="Helical" evidence="13">
    <location>
        <begin position="54"/>
        <end position="77"/>
    </location>
</feature>
<dbReference type="Proteomes" id="UP000694867">
    <property type="component" value="Unplaced"/>
</dbReference>
<comment type="function">
    <text evidence="11">Catalyzes the post-translational methylation of isoprenylated C-terminal cysteine residues.</text>
</comment>
<protein>
    <recommendedName>
        <fullName evidence="12 13">Protein-S-isoprenylcysteine O-methyltransferase</fullName>
        <ecNumber evidence="4 13">2.1.1.100</ecNumber>
    </recommendedName>
</protein>
<keyword evidence="13" id="KW-0256">Endoplasmic reticulum</keyword>
<evidence type="ECO:0000256" key="7">
    <source>
        <dbReference type="ARBA" id="ARBA00022691"/>
    </source>
</evidence>
<dbReference type="InterPro" id="IPR025770">
    <property type="entry name" value="PPMT_MeTrfase"/>
</dbReference>
<evidence type="ECO:0000313" key="14">
    <source>
        <dbReference type="Proteomes" id="UP000694867"/>
    </source>
</evidence>
<keyword evidence="7 13" id="KW-0949">S-adenosyl-L-methionine</keyword>
<keyword evidence="6" id="KW-0808">Transferase</keyword>
<dbReference type="GO" id="GO:0005789">
    <property type="term" value="C:endoplasmic reticulum membrane"/>
    <property type="evidence" value="ECO:0007669"/>
    <property type="project" value="UniProtKB-SubCell"/>
</dbReference>
<keyword evidence="8 13" id="KW-0812">Transmembrane</keyword>
<keyword evidence="9 13" id="KW-1133">Transmembrane helix</keyword>
<dbReference type="CTD" id="136030347"/>
<dbReference type="Pfam" id="PF04140">
    <property type="entry name" value="ICMT"/>
    <property type="match status" value="1"/>
</dbReference>
<accession>A0AAJ6VXT8</accession>
<comment type="catalytic activity">
    <reaction evidence="1 13">
        <text>[protein]-C-terminal S-[(2E,6E)-farnesyl]-L-cysteine + S-adenosyl-L-methionine = [protein]-C-terminal S-[(2E,6E)-farnesyl]-L-cysteine methyl ester + S-adenosyl-L-homocysteine</text>
        <dbReference type="Rhea" id="RHEA:21672"/>
        <dbReference type="Rhea" id="RHEA-COMP:12125"/>
        <dbReference type="Rhea" id="RHEA-COMP:12126"/>
        <dbReference type="ChEBI" id="CHEBI:57856"/>
        <dbReference type="ChEBI" id="CHEBI:59789"/>
        <dbReference type="ChEBI" id="CHEBI:90510"/>
        <dbReference type="ChEBI" id="CHEBI:90511"/>
        <dbReference type="EC" id="2.1.1.100"/>
    </reaction>
</comment>
<dbReference type="EC" id="2.1.1.100" evidence="4 13"/>
<proteinExistence type="inferred from homology"/>
<comment type="similarity">
    <text evidence="3 13">Belongs to the class VI-like SAM-binding methyltransferase superfamily. Isoprenylcysteine carboxyl methyltransferase family.</text>
</comment>
<evidence type="ECO:0000256" key="12">
    <source>
        <dbReference type="ARBA" id="ARBA00023656"/>
    </source>
</evidence>
<dbReference type="GeneID" id="100907887"/>
<name>A0AAJ6VXT8_9ACAR</name>
<dbReference type="Gene3D" id="1.20.120.1630">
    <property type="match status" value="1"/>
</dbReference>
<evidence type="ECO:0000313" key="15">
    <source>
        <dbReference type="RefSeq" id="XP_003742731.2"/>
    </source>
</evidence>
<dbReference type="PROSITE" id="PS51564">
    <property type="entry name" value="SAM_ICMT"/>
    <property type="match status" value="1"/>
</dbReference>
<dbReference type="PANTHER" id="PTHR12714">
    <property type="entry name" value="PROTEIN-S ISOPRENYLCYSTEINE O-METHYLTRANSFERASE"/>
    <property type="match status" value="1"/>
</dbReference>